<keyword evidence="3" id="KW-0963">Cytoplasm</keyword>
<evidence type="ECO:0000256" key="5">
    <source>
        <dbReference type="ARBA" id="ARBA00022840"/>
    </source>
</evidence>
<dbReference type="AlphaFoldDB" id="A0A6J8EE36"/>
<dbReference type="InterPro" id="IPR043129">
    <property type="entry name" value="ATPase_NBD"/>
</dbReference>
<comment type="function">
    <text evidence="1">Actins are highly conserved proteins that are involved in various types of cell motility and are ubiquitously expressed in all eukaryotic cells.</text>
</comment>
<evidence type="ECO:0000313" key="8">
    <source>
        <dbReference type="EMBL" id="CAC5418780.1"/>
    </source>
</evidence>
<reference evidence="8 9" key="1">
    <citation type="submission" date="2020-06" db="EMBL/GenBank/DDBJ databases">
        <authorList>
            <person name="Li R."/>
            <person name="Bekaert M."/>
        </authorList>
    </citation>
    <scope>NUCLEOTIDE SEQUENCE [LARGE SCALE GENOMIC DNA]</scope>
    <source>
        <strain evidence="9">wild</strain>
    </source>
</reference>
<keyword evidence="5" id="KW-0067">ATP-binding</keyword>
<evidence type="ECO:0000256" key="7">
    <source>
        <dbReference type="RuleBase" id="RU000487"/>
    </source>
</evidence>
<evidence type="ECO:0000256" key="3">
    <source>
        <dbReference type="ARBA" id="ARBA00022490"/>
    </source>
</evidence>
<dbReference type="SMART" id="SM00268">
    <property type="entry name" value="ACTIN"/>
    <property type="match status" value="1"/>
</dbReference>
<keyword evidence="6" id="KW-0206">Cytoskeleton</keyword>
<dbReference type="SUPFAM" id="SSF53067">
    <property type="entry name" value="Actin-like ATPase domain"/>
    <property type="match status" value="2"/>
</dbReference>
<keyword evidence="4" id="KW-0547">Nucleotide-binding</keyword>
<accession>A0A6J8EE36</accession>
<comment type="similarity">
    <text evidence="7">Belongs to the actin family.</text>
</comment>
<dbReference type="GO" id="GO:0005524">
    <property type="term" value="F:ATP binding"/>
    <property type="evidence" value="ECO:0007669"/>
    <property type="project" value="UniProtKB-KW"/>
</dbReference>
<evidence type="ECO:0000256" key="1">
    <source>
        <dbReference type="ARBA" id="ARBA00003520"/>
    </source>
</evidence>
<dbReference type="EMBL" id="CACVKT020008944">
    <property type="protein sequence ID" value="CAC5418780.1"/>
    <property type="molecule type" value="Genomic_DNA"/>
</dbReference>
<protein>
    <recommendedName>
        <fullName evidence="10">ACTB_G1</fullName>
    </recommendedName>
</protein>
<dbReference type="PRINTS" id="PR00190">
    <property type="entry name" value="ACTIN"/>
</dbReference>
<dbReference type="InterPro" id="IPR004000">
    <property type="entry name" value="Actin"/>
</dbReference>
<dbReference type="Gene3D" id="3.30.420.40">
    <property type="match status" value="2"/>
</dbReference>
<evidence type="ECO:0000256" key="2">
    <source>
        <dbReference type="ARBA" id="ARBA00004245"/>
    </source>
</evidence>
<evidence type="ECO:0000256" key="4">
    <source>
        <dbReference type="ARBA" id="ARBA00022741"/>
    </source>
</evidence>
<dbReference type="GO" id="GO:0005856">
    <property type="term" value="C:cytoskeleton"/>
    <property type="evidence" value="ECO:0007669"/>
    <property type="project" value="UniProtKB-SubCell"/>
</dbReference>
<comment type="subcellular location">
    <subcellularLocation>
        <location evidence="2">Cytoplasm</location>
        <location evidence="2">Cytoskeleton</location>
    </subcellularLocation>
</comment>
<evidence type="ECO:0000313" key="9">
    <source>
        <dbReference type="Proteomes" id="UP000507470"/>
    </source>
</evidence>
<evidence type="ECO:0008006" key="10">
    <source>
        <dbReference type="Google" id="ProtNLM"/>
    </source>
</evidence>
<dbReference type="FunFam" id="3.30.420.40:FF:000148">
    <property type="entry name" value="Actin, alpha skeletal muscle"/>
    <property type="match status" value="1"/>
</dbReference>
<evidence type="ECO:0000256" key="6">
    <source>
        <dbReference type="ARBA" id="ARBA00023212"/>
    </source>
</evidence>
<keyword evidence="9" id="KW-1185">Reference proteome</keyword>
<proteinExistence type="inferred from homology"/>
<gene>
    <name evidence="8" type="ORF">MCOR_51189</name>
</gene>
<sequence length="376" mass="40840">MSGSVIVMDNGSGSCKGGFAGEDKPAAIVPTIVGYSKDESAKENGAPLKATFIGEDALHKGGVLSLKYPIHRGIVDDWDDMEKVWDFMFTSALKVNPKDHTVLVTGSAEDNTKNRNKMYEILFEKFQVAGMQVAVDAVLSLWASGRKTGIVCSCGDSLSHIVPIYEGVLLSEAMVGLNLGGRDLDSCLAQLLSEKGYSFIPQEEYASTLLKDVREKHSYVTLDFEKEMNLSASSLEQNHTFSDGKNIVLDKERFRCTEPLFEPELLGIETPGLHDLVYSSIMKCDMDVRKDLYHNVVLAGGVTMTAGFGERLKNGLASLAPPSINIQISAPSDRAFSAWVGGSILASSDAFSNQILSLQQYKESGLDNIPLFSGIF</sequence>
<dbReference type="OrthoDB" id="6050356at2759"/>
<dbReference type="Proteomes" id="UP000507470">
    <property type="component" value="Unassembled WGS sequence"/>
</dbReference>
<dbReference type="Pfam" id="PF00022">
    <property type="entry name" value="Actin"/>
    <property type="match status" value="2"/>
</dbReference>
<name>A0A6J8EE36_MYTCO</name>
<dbReference type="PANTHER" id="PTHR11937">
    <property type="entry name" value="ACTIN"/>
    <property type="match status" value="1"/>
</dbReference>
<dbReference type="Gene3D" id="3.90.640.10">
    <property type="entry name" value="Actin, Chain A, domain 4"/>
    <property type="match status" value="1"/>
</dbReference>
<organism evidence="8 9">
    <name type="scientific">Mytilus coruscus</name>
    <name type="common">Sea mussel</name>
    <dbReference type="NCBI Taxonomy" id="42192"/>
    <lineage>
        <taxon>Eukaryota</taxon>
        <taxon>Metazoa</taxon>
        <taxon>Spiralia</taxon>
        <taxon>Lophotrochozoa</taxon>
        <taxon>Mollusca</taxon>
        <taxon>Bivalvia</taxon>
        <taxon>Autobranchia</taxon>
        <taxon>Pteriomorphia</taxon>
        <taxon>Mytilida</taxon>
        <taxon>Mytiloidea</taxon>
        <taxon>Mytilidae</taxon>
        <taxon>Mytilinae</taxon>
        <taxon>Mytilus</taxon>
    </lineage>
</organism>